<keyword evidence="3" id="KW-1185">Reference proteome</keyword>
<evidence type="ECO:0000313" key="3">
    <source>
        <dbReference type="Proteomes" id="UP001307889"/>
    </source>
</evidence>
<dbReference type="SMART" id="SM00595">
    <property type="entry name" value="MADF"/>
    <property type="match status" value="1"/>
</dbReference>
<dbReference type="PANTHER" id="PTHR12243:SF67">
    <property type="entry name" value="COREPRESSOR OF PANGOLIN, ISOFORM A-RELATED"/>
    <property type="match status" value="1"/>
</dbReference>
<protein>
    <recommendedName>
        <fullName evidence="1">MADF domain-containing protein</fullName>
    </recommendedName>
</protein>
<dbReference type="EMBL" id="AP028917">
    <property type="protein sequence ID" value="BES98146.1"/>
    <property type="molecule type" value="Genomic_DNA"/>
</dbReference>
<accession>A0ABN7B4R2</accession>
<organism evidence="2 3">
    <name type="scientific">Nesidiocoris tenuis</name>
    <dbReference type="NCBI Taxonomy" id="355587"/>
    <lineage>
        <taxon>Eukaryota</taxon>
        <taxon>Metazoa</taxon>
        <taxon>Ecdysozoa</taxon>
        <taxon>Arthropoda</taxon>
        <taxon>Hexapoda</taxon>
        <taxon>Insecta</taxon>
        <taxon>Pterygota</taxon>
        <taxon>Neoptera</taxon>
        <taxon>Paraneoptera</taxon>
        <taxon>Hemiptera</taxon>
        <taxon>Heteroptera</taxon>
        <taxon>Panheteroptera</taxon>
        <taxon>Cimicomorpha</taxon>
        <taxon>Miridae</taxon>
        <taxon>Dicyphina</taxon>
        <taxon>Nesidiocoris</taxon>
    </lineage>
</organism>
<evidence type="ECO:0000313" key="2">
    <source>
        <dbReference type="EMBL" id="BES98146.1"/>
    </source>
</evidence>
<evidence type="ECO:0000259" key="1">
    <source>
        <dbReference type="PROSITE" id="PS51029"/>
    </source>
</evidence>
<dbReference type="Proteomes" id="UP001307889">
    <property type="component" value="Chromosome 9"/>
</dbReference>
<sequence>MWSNEKVMDFINAVHLRKELWDVEDSTFRDRVAKKDSWQAVDEEFGIKGDEASKKFKNLRTYAQNERKKPKSGSGASKKKPWFAFEAVQFVLLPGVAPIFSSNKIAGD</sequence>
<reference evidence="2 3" key="1">
    <citation type="submission" date="2023-09" db="EMBL/GenBank/DDBJ databases">
        <title>Nesidiocoris tenuis whole genome shotgun sequence.</title>
        <authorList>
            <person name="Shibata T."/>
            <person name="Shimoda M."/>
            <person name="Kobayashi T."/>
            <person name="Uehara T."/>
        </authorList>
    </citation>
    <scope>NUCLEOTIDE SEQUENCE [LARGE SCALE GENOMIC DNA]</scope>
    <source>
        <strain evidence="2 3">Japan</strain>
    </source>
</reference>
<dbReference type="PANTHER" id="PTHR12243">
    <property type="entry name" value="MADF DOMAIN TRANSCRIPTION FACTOR"/>
    <property type="match status" value="1"/>
</dbReference>
<dbReference type="InterPro" id="IPR006578">
    <property type="entry name" value="MADF-dom"/>
</dbReference>
<dbReference type="Pfam" id="PF10545">
    <property type="entry name" value="MADF_DNA_bdg"/>
    <property type="match status" value="1"/>
</dbReference>
<gene>
    <name evidence="2" type="ORF">NTJ_10961</name>
</gene>
<dbReference type="InterPro" id="IPR039353">
    <property type="entry name" value="TF_Adf1"/>
</dbReference>
<proteinExistence type="predicted"/>
<name>A0ABN7B4R2_9HEMI</name>
<dbReference type="PROSITE" id="PS51029">
    <property type="entry name" value="MADF"/>
    <property type="match status" value="1"/>
</dbReference>
<feature type="domain" description="MADF" evidence="1">
    <location>
        <begin position="9"/>
        <end position="96"/>
    </location>
</feature>